<dbReference type="NCBIfam" id="NF035953">
    <property type="entry name" value="integrity_Cei"/>
    <property type="match status" value="1"/>
</dbReference>
<organism evidence="4 5">
    <name type="scientific">Amycolatopsis marina</name>
    <dbReference type="NCBI Taxonomy" id="490629"/>
    <lineage>
        <taxon>Bacteria</taxon>
        <taxon>Bacillati</taxon>
        <taxon>Actinomycetota</taxon>
        <taxon>Actinomycetes</taxon>
        <taxon>Pseudonocardiales</taxon>
        <taxon>Pseudonocardiaceae</taxon>
        <taxon>Amycolatopsis</taxon>
    </lineage>
</organism>
<protein>
    <submittedName>
        <fullName evidence="4">LytR cell envelope-related transcriptional attenuator</fullName>
    </submittedName>
</protein>
<evidence type="ECO:0000259" key="3">
    <source>
        <dbReference type="Pfam" id="PF13399"/>
    </source>
</evidence>
<evidence type="ECO:0000313" key="5">
    <source>
        <dbReference type="Proteomes" id="UP000243799"/>
    </source>
</evidence>
<keyword evidence="2" id="KW-0812">Transmembrane</keyword>
<proteinExistence type="predicted"/>
<sequence>MVSGIGGISGAGRGGRKSKPYRKHRPLPALIVIGLLGAVSVFVWLNVIVSRDDLNEAVRCTPPPSPPEGVTYTSLGYDGLDGVAPVPPDKVAVQVLNASEIRNGATLTTLALKDLGFSETGEPANDPAYQDDEANCRGQIRFGENGTAAARTLSLVEPCAELVKDNRKDATVDFSIGTVFNGVRPRKEGLQVLDQLSKWSASQSEKGGGEQAATPGSQIDPELISAARDVHC</sequence>
<feature type="transmembrane region" description="Helical" evidence="2">
    <location>
        <begin position="26"/>
        <end position="45"/>
    </location>
</feature>
<keyword evidence="2" id="KW-0472">Membrane</keyword>
<dbReference type="Pfam" id="PF13399">
    <property type="entry name" value="LytR_C"/>
    <property type="match status" value="1"/>
</dbReference>
<feature type="compositionally biased region" description="Gly residues" evidence="1">
    <location>
        <begin position="1"/>
        <end position="13"/>
    </location>
</feature>
<dbReference type="EMBL" id="FOKG01000012">
    <property type="protein sequence ID" value="SFB45514.1"/>
    <property type="molecule type" value="Genomic_DNA"/>
</dbReference>
<keyword evidence="5" id="KW-1185">Reference proteome</keyword>
<dbReference type="InterPro" id="IPR027381">
    <property type="entry name" value="LytR/CpsA/Psr_C"/>
</dbReference>
<evidence type="ECO:0000256" key="2">
    <source>
        <dbReference type="SAM" id="Phobius"/>
    </source>
</evidence>
<keyword evidence="2" id="KW-1133">Transmembrane helix</keyword>
<evidence type="ECO:0000313" key="4">
    <source>
        <dbReference type="EMBL" id="SFB45514.1"/>
    </source>
</evidence>
<dbReference type="RefSeq" id="WP_245788472.1">
    <property type="nucleotide sequence ID" value="NZ_FOKG01000012.1"/>
</dbReference>
<dbReference type="Proteomes" id="UP000243799">
    <property type="component" value="Unassembled WGS sequence"/>
</dbReference>
<feature type="domain" description="LytR/CpsA/Psr regulator C-terminal" evidence="3">
    <location>
        <begin position="91"/>
        <end position="180"/>
    </location>
</feature>
<accession>A0A1I1B575</accession>
<dbReference type="AlphaFoldDB" id="A0A1I1B575"/>
<feature type="region of interest" description="Disordered" evidence="1">
    <location>
        <begin position="201"/>
        <end position="225"/>
    </location>
</feature>
<dbReference type="STRING" id="490629.SAMN05216266_11260"/>
<evidence type="ECO:0000256" key="1">
    <source>
        <dbReference type="SAM" id="MobiDB-lite"/>
    </source>
</evidence>
<reference evidence="5" key="1">
    <citation type="submission" date="2016-10" db="EMBL/GenBank/DDBJ databases">
        <authorList>
            <person name="Varghese N."/>
            <person name="Submissions S."/>
        </authorList>
    </citation>
    <scope>NUCLEOTIDE SEQUENCE [LARGE SCALE GENOMIC DNA]</scope>
    <source>
        <strain evidence="5">CGMCC 4.3568</strain>
    </source>
</reference>
<feature type="region of interest" description="Disordered" evidence="1">
    <location>
        <begin position="1"/>
        <end position="20"/>
    </location>
</feature>
<gene>
    <name evidence="4" type="ORF">SAMN05216266_11260</name>
</gene>
<name>A0A1I1B575_9PSEU</name>